<gene>
    <name evidence="1" type="ORF">PO878_04795</name>
</gene>
<dbReference type="Gene3D" id="2.130.10.10">
    <property type="entry name" value="YVTN repeat-like/Quinoprotein amine dehydrogenase"/>
    <property type="match status" value="1"/>
</dbReference>
<dbReference type="AlphaFoldDB" id="A0AAE9Y939"/>
<organism evidence="1 2">
    <name type="scientific">Iamia majanohamensis</name>
    <dbReference type="NCBI Taxonomy" id="467976"/>
    <lineage>
        <taxon>Bacteria</taxon>
        <taxon>Bacillati</taxon>
        <taxon>Actinomycetota</taxon>
        <taxon>Acidimicrobiia</taxon>
        <taxon>Acidimicrobiales</taxon>
        <taxon>Iamiaceae</taxon>
        <taxon>Iamia</taxon>
    </lineage>
</organism>
<protein>
    <recommendedName>
        <fullName evidence="3">Exo-alpha-sialidase</fullName>
    </recommendedName>
</protein>
<keyword evidence="2" id="KW-1185">Reference proteome</keyword>
<evidence type="ECO:0000313" key="2">
    <source>
        <dbReference type="Proteomes" id="UP001216390"/>
    </source>
</evidence>
<dbReference type="InterPro" id="IPR015943">
    <property type="entry name" value="WD40/YVTN_repeat-like_dom_sf"/>
</dbReference>
<dbReference type="EMBL" id="CP116942">
    <property type="protein sequence ID" value="WCO68041.1"/>
    <property type="molecule type" value="Genomic_DNA"/>
</dbReference>
<dbReference type="SUPFAM" id="SSF110296">
    <property type="entry name" value="Oligoxyloglucan reducing end-specific cellobiohydrolase"/>
    <property type="match status" value="1"/>
</dbReference>
<dbReference type="KEGG" id="ima:PO878_04795"/>
<name>A0AAE9Y939_9ACTN</name>
<dbReference type="Proteomes" id="UP001216390">
    <property type="component" value="Chromosome"/>
</dbReference>
<accession>A0AAE9Y939</accession>
<evidence type="ECO:0000313" key="1">
    <source>
        <dbReference type="EMBL" id="WCO68041.1"/>
    </source>
</evidence>
<dbReference type="RefSeq" id="WP_272737558.1">
    <property type="nucleotide sequence ID" value="NZ_CP116942.1"/>
</dbReference>
<evidence type="ECO:0008006" key="3">
    <source>
        <dbReference type="Google" id="ProtNLM"/>
    </source>
</evidence>
<sequence>MVHVHEVLVRDDDTALVATHRGLRRVVDGELVPVGARSHDLMAATLDDGEILASGHPDLRDPDLIVEGRPPLLGVVASDDGEEWTARSLLGEADFHELVVVGDRLFGADFTAGAVRVSEDGGRTWASRAGDVQLVALAVDPDDDDQMLGADLDRGLVGSEDGGATWNDRDGPELVDLDWTADGAFGRDEGGAIYRSEGDSWRQVGDLAAVDALGTRGDELYALQLPATVFRSADGGLTWHEVP</sequence>
<reference evidence="1" key="1">
    <citation type="submission" date="2023-01" db="EMBL/GenBank/DDBJ databases">
        <title>The diversity of Class Acidimicrobiia in South China Sea sediment environments and the proposal of Iamia marina sp. nov., a novel species of the genus Iamia.</title>
        <authorList>
            <person name="He Y."/>
            <person name="Tian X."/>
        </authorList>
    </citation>
    <scope>NUCLEOTIDE SEQUENCE</scope>
    <source>
        <strain evidence="1">DSM 19957</strain>
    </source>
</reference>
<proteinExistence type="predicted"/>